<evidence type="ECO:0000313" key="2">
    <source>
        <dbReference type="Proteomes" id="UP000623129"/>
    </source>
</evidence>
<reference evidence="1" key="1">
    <citation type="submission" date="2020-01" db="EMBL/GenBank/DDBJ databases">
        <title>Genome sequence of Kobresia littledalei, the first chromosome-level genome in the family Cyperaceae.</title>
        <authorList>
            <person name="Qu G."/>
        </authorList>
    </citation>
    <scope>NUCLEOTIDE SEQUENCE</scope>
    <source>
        <strain evidence="1">C.B.Clarke</strain>
        <tissue evidence="1">Leaf</tissue>
    </source>
</reference>
<evidence type="ECO:0000313" key="1">
    <source>
        <dbReference type="EMBL" id="KAF3330367.1"/>
    </source>
</evidence>
<dbReference type="EMBL" id="SWLB01000013">
    <property type="protein sequence ID" value="KAF3330367.1"/>
    <property type="molecule type" value="Genomic_DNA"/>
</dbReference>
<keyword evidence="2" id="KW-1185">Reference proteome</keyword>
<dbReference type="AlphaFoldDB" id="A0A833R118"/>
<sequence length="93" mass="10539">MPCPTRVLILVVVYYHDPSLTVVPFQYQYPVSRSLVEHNTKSMKIRFQPQNDLIDEVIDDLAVPTMVDSRQEGHSTPEITAMPIPSTARLAMV</sequence>
<accession>A0A833R118</accession>
<comment type="caution">
    <text evidence="1">The sequence shown here is derived from an EMBL/GenBank/DDBJ whole genome shotgun (WGS) entry which is preliminary data.</text>
</comment>
<gene>
    <name evidence="1" type="ORF">FCM35_KLT03721</name>
</gene>
<organism evidence="1 2">
    <name type="scientific">Carex littledalei</name>
    <dbReference type="NCBI Taxonomy" id="544730"/>
    <lineage>
        <taxon>Eukaryota</taxon>
        <taxon>Viridiplantae</taxon>
        <taxon>Streptophyta</taxon>
        <taxon>Embryophyta</taxon>
        <taxon>Tracheophyta</taxon>
        <taxon>Spermatophyta</taxon>
        <taxon>Magnoliopsida</taxon>
        <taxon>Liliopsida</taxon>
        <taxon>Poales</taxon>
        <taxon>Cyperaceae</taxon>
        <taxon>Cyperoideae</taxon>
        <taxon>Cariceae</taxon>
        <taxon>Carex</taxon>
        <taxon>Carex subgen. Euthyceras</taxon>
    </lineage>
</organism>
<name>A0A833R118_9POAL</name>
<dbReference type="Proteomes" id="UP000623129">
    <property type="component" value="Unassembled WGS sequence"/>
</dbReference>
<proteinExistence type="predicted"/>
<protein>
    <submittedName>
        <fullName evidence="1">Uncharacterized protein</fullName>
    </submittedName>
</protein>